<reference evidence="4" key="2">
    <citation type="submission" date="2016-04" db="EMBL/GenBank/DDBJ databases">
        <authorList>
            <person name="Guldener U."/>
            <person name="Guldener U."/>
        </authorList>
    </citation>
    <scope>NUCLEOTIDE SEQUENCE [LARGE SCALE GENOMIC DNA]</scope>
    <source>
        <strain evidence="4">UB2112</strain>
    </source>
</reference>
<dbReference type="AlphaFoldDB" id="A0A1K0HAD5"/>
<dbReference type="EMBL" id="LT558127">
    <property type="protein sequence ID" value="SAM83707.1"/>
    <property type="molecule type" value="Genomic_DNA"/>
</dbReference>
<feature type="chain" id="PRO_5038296008" evidence="1">
    <location>
        <begin position="25"/>
        <end position="175"/>
    </location>
</feature>
<protein>
    <submittedName>
        <fullName evidence="2">Uncharacterized protein</fullName>
    </submittedName>
</protein>
<dbReference type="OrthoDB" id="10638885at2759"/>
<dbReference type="Proteomes" id="UP000179920">
    <property type="component" value="Chromosome XI"/>
</dbReference>
<organism evidence="2 4">
    <name type="scientific">Ustilago bromivora</name>
    <dbReference type="NCBI Taxonomy" id="307758"/>
    <lineage>
        <taxon>Eukaryota</taxon>
        <taxon>Fungi</taxon>
        <taxon>Dikarya</taxon>
        <taxon>Basidiomycota</taxon>
        <taxon>Ustilaginomycotina</taxon>
        <taxon>Ustilaginomycetes</taxon>
        <taxon>Ustilaginales</taxon>
        <taxon>Ustilaginaceae</taxon>
        <taxon>Ustilago</taxon>
    </lineage>
</organism>
<evidence type="ECO:0000313" key="2">
    <source>
        <dbReference type="EMBL" id="SAM83707.1"/>
    </source>
</evidence>
<sequence>MAPRHTRIVSLLLLLAIYAVGVLSAGASSSRGSDYVPEVHKQMFDTAEIDQTQALKDQGHTYLSRGRGDYSHIHSFDNRALVLAKQRGVKYVGTSGQELYFYSIIQPHTELGKAMGFRPRLGKHGYVSVLWEHNKNWKNPSMIDASEASHVTGVQDHSFIWQMEPFEKVLERVPK</sequence>
<evidence type="ECO:0000256" key="1">
    <source>
        <dbReference type="SAM" id="SignalP"/>
    </source>
</evidence>
<name>A0A1K0HAD5_9BASI</name>
<keyword evidence="5" id="KW-1185">Reference proteome</keyword>
<evidence type="ECO:0000313" key="5">
    <source>
        <dbReference type="Proteomes" id="UP000658997"/>
    </source>
</evidence>
<evidence type="ECO:0000313" key="4">
    <source>
        <dbReference type="Proteomes" id="UP000179920"/>
    </source>
</evidence>
<gene>
    <name evidence="3" type="ORF">UBRO2_00057</name>
    <name evidence="2" type="ORF">UBRO_06592</name>
</gene>
<keyword evidence="1" id="KW-0732">Signal</keyword>
<reference evidence="2" key="1">
    <citation type="submission" date="2016-04" db="EMBL/GenBank/DDBJ databases">
        <authorList>
            <person name="Evans L.H."/>
            <person name="Alamgir A."/>
            <person name="Owens N."/>
            <person name="Weber N.D."/>
            <person name="Virtaneva K."/>
            <person name="Barbian K."/>
            <person name="Babar A."/>
            <person name="Rosenke K."/>
        </authorList>
    </citation>
    <scope>NUCLEOTIDE SEQUENCE</scope>
    <source>
        <strain evidence="2">UB2112</strain>
    </source>
</reference>
<reference evidence="3" key="3">
    <citation type="submission" date="2018-08" db="EMBL/GenBank/DDBJ databases">
        <authorList>
            <person name="Guldener U."/>
        </authorList>
    </citation>
    <scope>NUCLEOTIDE SEQUENCE</scope>
    <source>
        <strain evidence="3">UB2</strain>
    </source>
</reference>
<accession>A0A1K0HAD5</accession>
<dbReference type="EMBL" id="ULHB01000001">
    <property type="protein sequence ID" value="SYW73782.1"/>
    <property type="molecule type" value="Genomic_DNA"/>
</dbReference>
<evidence type="ECO:0000313" key="3">
    <source>
        <dbReference type="EMBL" id="SYW73782.1"/>
    </source>
</evidence>
<proteinExistence type="predicted"/>
<feature type="signal peptide" evidence="1">
    <location>
        <begin position="1"/>
        <end position="24"/>
    </location>
</feature>
<dbReference type="Proteomes" id="UP000658997">
    <property type="component" value="Unassembled WGS sequence"/>
</dbReference>